<proteinExistence type="predicted"/>
<reference evidence="2 3" key="1">
    <citation type="submission" date="2020-08" db="EMBL/GenBank/DDBJ databases">
        <title>Genomic Encyclopedia of Type Strains, Phase IV (KMG-IV): sequencing the most valuable type-strain genomes for metagenomic binning, comparative biology and taxonomic classification.</title>
        <authorList>
            <person name="Goeker M."/>
        </authorList>
    </citation>
    <scope>NUCLEOTIDE SEQUENCE [LARGE SCALE GENOMIC DNA]</scope>
    <source>
        <strain evidence="2 3">DSM 4491</strain>
    </source>
</reference>
<evidence type="ECO:0000313" key="2">
    <source>
        <dbReference type="EMBL" id="MBB6456960.1"/>
    </source>
</evidence>
<keyword evidence="3" id="KW-1185">Reference proteome</keyword>
<dbReference type="AlphaFoldDB" id="A0A841QES9"/>
<feature type="compositionally biased region" description="Basic and acidic residues" evidence="1">
    <location>
        <begin position="147"/>
        <end position="160"/>
    </location>
</feature>
<feature type="compositionally biased region" description="Low complexity" evidence="1">
    <location>
        <begin position="112"/>
        <end position="121"/>
    </location>
</feature>
<organism evidence="2 3">
    <name type="scientific">Acetobacter lovaniensis</name>
    <dbReference type="NCBI Taxonomy" id="104100"/>
    <lineage>
        <taxon>Bacteria</taxon>
        <taxon>Pseudomonadati</taxon>
        <taxon>Pseudomonadota</taxon>
        <taxon>Alphaproteobacteria</taxon>
        <taxon>Acetobacterales</taxon>
        <taxon>Acetobacteraceae</taxon>
        <taxon>Acetobacter</taxon>
    </lineage>
</organism>
<evidence type="ECO:0000256" key="1">
    <source>
        <dbReference type="SAM" id="MobiDB-lite"/>
    </source>
</evidence>
<accession>A0A841QES9</accession>
<dbReference type="EMBL" id="JACHIE010000005">
    <property type="protein sequence ID" value="MBB6456960.1"/>
    <property type="molecule type" value="Genomic_DNA"/>
</dbReference>
<protein>
    <submittedName>
        <fullName evidence="2">Uncharacterized protein</fullName>
    </submittedName>
</protein>
<gene>
    <name evidence="2" type="ORF">HNR55_001543</name>
</gene>
<dbReference type="Proteomes" id="UP000578000">
    <property type="component" value="Unassembled WGS sequence"/>
</dbReference>
<comment type="caution">
    <text evidence="2">The sequence shown here is derived from an EMBL/GenBank/DDBJ whole genome shotgun (WGS) entry which is preliminary data.</text>
</comment>
<name>A0A841QES9_9PROT</name>
<feature type="region of interest" description="Disordered" evidence="1">
    <location>
        <begin position="111"/>
        <end position="130"/>
    </location>
</feature>
<evidence type="ECO:0000313" key="3">
    <source>
        <dbReference type="Proteomes" id="UP000578000"/>
    </source>
</evidence>
<dbReference type="RefSeq" id="WP_166112901.1">
    <property type="nucleotide sequence ID" value="NZ_BAABDB010000040.1"/>
</dbReference>
<feature type="region of interest" description="Disordered" evidence="1">
    <location>
        <begin position="136"/>
        <end position="160"/>
    </location>
</feature>
<sequence>MMRPVLAEFDPSTVTPFKMLRSMPAELRGVVTNLHDALKELRSTVFRAGQLVLEDGQVATQAWLEGDVLARTLPTILQSGFMARDDEGALFSPHLYAKLLRKEEREARKAQADAQWEQWQENGDVPEGMSRKMLTARENGKKGGRTRKGESPEQARARRAREMEQQQAQRHMPLVATVAGGKTETQNPNKKPNGFSVMENSVSSVSIDLELERDKYISSSSISGEIEKTKIELDDALVRRVAARMVSVSGMSDQIGFAVSFARKWIGMGATEATIISAIQKHQSVMPSTEPPRRLKVFEAAVLRGIEAQQVMDAMPIGQPAEAHKTEDMHRFEDAWSRATQVWQKAFADCRDFGAVTRQWPDLAQEHGLPDVPYDRAAYQQFFSRTEAVAA</sequence>